<evidence type="ECO:0000313" key="1">
    <source>
        <dbReference type="EMBL" id="JAH01643.1"/>
    </source>
</evidence>
<name>A0A0E9PCR3_ANGAN</name>
<reference evidence="1" key="1">
    <citation type="submission" date="2014-11" db="EMBL/GenBank/DDBJ databases">
        <authorList>
            <person name="Amaro Gonzalez C."/>
        </authorList>
    </citation>
    <scope>NUCLEOTIDE SEQUENCE</scope>
</reference>
<reference evidence="1" key="2">
    <citation type="journal article" date="2015" name="Fish Shellfish Immunol.">
        <title>Early steps in the European eel (Anguilla anguilla)-Vibrio vulnificus interaction in the gills: Role of the RtxA13 toxin.</title>
        <authorList>
            <person name="Callol A."/>
            <person name="Pajuelo D."/>
            <person name="Ebbesson L."/>
            <person name="Teles M."/>
            <person name="MacKenzie S."/>
            <person name="Amaro C."/>
        </authorList>
    </citation>
    <scope>NUCLEOTIDE SEQUENCE</scope>
</reference>
<proteinExistence type="predicted"/>
<dbReference type="EMBL" id="GBXM01106934">
    <property type="protein sequence ID" value="JAH01643.1"/>
    <property type="molecule type" value="Transcribed_RNA"/>
</dbReference>
<organism evidence="1">
    <name type="scientific">Anguilla anguilla</name>
    <name type="common">European freshwater eel</name>
    <name type="synonym">Muraena anguilla</name>
    <dbReference type="NCBI Taxonomy" id="7936"/>
    <lineage>
        <taxon>Eukaryota</taxon>
        <taxon>Metazoa</taxon>
        <taxon>Chordata</taxon>
        <taxon>Craniata</taxon>
        <taxon>Vertebrata</taxon>
        <taxon>Euteleostomi</taxon>
        <taxon>Actinopterygii</taxon>
        <taxon>Neopterygii</taxon>
        <taxon>Teleostei</taxon>
        <taxon>Anguilliformes</taxon>
        <taxon>Anguillidae</taxon>
        <taxon>Anguilla</taxon>
    </lineage>
</organism>
<protein>
    <submittedName>
        <fullName evidence="1">Uncharacterized protein</fullName>
    </submittedName>
</protein>
<sequence length="27" mass="3417">MSIGIRLNKTKRRTVWMSMYYLFNLMY</sequence>
<dbReference type="AlphaFoldDB" id="A0A0E9PCR3"/>
<accession>A0A0E9PCR3</accession>
<dbReference type="EMBL" id="GBXM01105043">
    <property type="protein sequence ID" value="JAH03534.1"/>
    <property type="molecule type" value="Transcribed_RNA"/>
</dbReference>